<evidence type="ECO:0000256" key="9">
    <source>
        <dbReference type="ARBA" id="ARBA00047630"/>
    </source>
</evidence>
<dbReference type="PANTHER" id="PTHR43247">
    <property type="entry name" value="PHOSPHOSERINE AMINOTRANSFERASE"/>
    <property type="match status" value="1"/>
</dbReference>
<keyword evidence="8 11" id="KW-0718">Serine biosynthesis</keyword>
<evidence type="ECO:0000256" key="1">
    <source>
        <dbReference type="ARBA" id="ARBA00005099"/>
    </source>
</evidence>
<comment type="caution">
    <text evidence="14">The sequence shown here is derived from an EMBL/GenBank/DDBJ whole genome shotgun (WGS) entry which is preliminary data.</text>
</comment>
<feature type="modified residue" description="N6-(pyridoxal phosphate)lysine" evidence="11">
    <location>
        <position position="198"/>
    </location>
</feature>
<feature type="binding site" evidence="11">
    <location>
        <begin position="239"/>
        <end position="240"/>
    </location>
    <ligand>
        <name>pyridoxal 5'-phosphate</name>
        <dbReference type="ChEBI" id="CHEBI:597326"/>
    </ligand>
</feature>
<comment type="catalytic activity">
    <reaction evidence="9 11">
        <text>4-(phosphooxy)-L-threonine + 2-oxoglutarate = (R)-3-hydroxy-2-oxo-4-phosphooxybutanoate + L-glutamate</text>
        <dbReference type="Rhea" id="RHEA:16573"/>
        <dbReference type="ChEBI" id="CHEBI:16810"/>
        <dbReference type="ChEBI" id="CHEBI:29985"/>
        <dbReference type="ChEBI" id="CHEBI:58452"/>
        <dbReference type="ChEBI" id="CHEBI:58538"/>
        <dbReference type="EC" id="2.6.1.52"/>
    </reaction>
</comment>
<reference evidence="14 15" key="1">
    <citation type="submission" date="2024-09" db="EMBL/GenBank/DDBJ databases">
        <authorList>
            <person name="Sun Q."/>
            <person name="Mori K."/>
        </authorList>
    </citation>
    <scope>NUCLEOTIDE SEQUENCE [LARGE SCALE GENOMIC DNA]</scope>
    <source>
        <strain evidence="14 15">CCM 8545</strain>
    </source>
</reference>
<comment type="function">
    <text evidence="11">Catalyzes the reversible conversion of 3-phosphohydroxypyruvate to phosphoserine and of 3-hydroxy-2-oxo-4-phosphonooxybutanoate to phosphohydroxythreonine.</text>
</comment>
<evidence type="ECO:0000256" key="4">
    <source>
        <dbReference type="ARBA" id="ARBA00022605"/>
    </source>
</evidence>
<dbReference type="NCBIfam" id="NF003764">
    <property type="entry name" value="PRK05355.1"/>
    <property type="match status" value="1"/>
</dbReference>
<evidence type="ECO:0000256" key="6">
    <source>
        <dbReference type="ARBA" id="ARBA00022898"/>
    </source>
</evidence>
<comment type="caution">
    <text evidence="11">Lacks conserved residue(s) required for the propagation of feature annotation.</text>
</comment>
<dbReference type="PROSITE" id="PS00595">
    <property type="entry name" value="AA_TRANSFER_CLASS_5"/>
    <property type="match status" value="1"/>
</dbReference>
<evidence type="ECO:0000256" key="12">
    <source>
        <dbReference type="RuleBase" id="RU004505"/>
    </source>
</evidence>
<dbReference type="InterPro" id="IPR000192">
    <property type="entry name" value="Aminotrans_V_dom"/>
</dbReference>
<keyword evidence="15" id="KW-1185">Reference proteome</keyword>
<dbReference type="PROSITE" id="PS50206">
    <property type="entry name" value="RHODANESE_3"/>
    <property type="match status" value="1"/>
</dbReference>
<comment type="similarity">
    <text evidence="2 11">Belongs to the class-V pyridoxal-phosphate-dependent aminotransferase family. SerC subfamily.</text>
</comment>
<accession>A0ABV6C904</accession>
<proteinExistence type="inferred from homology"/>
<evidence type="ECO:0000256" key="3">
    <source>
        <dbReference type="ARBA" id="ARBA00022576"/>
    </source>
</evidence>
<dbReference type="HAMAP" id="MF_00160">
    <property type="entry name" value="SerC_aminotrans_5"/>
    <property type="match status" value="1"/>
</dbReference>
<dbReference type="Pfam" id="PF00266">
    <property type="entry name" value="Aminotran_5"/>
    <property type="match status" value="1"/>
</dbReference>
<evidence type="ECO:0000256" key="8">
    <source>
        <dbReference type="ARBA" id="ARBA00023299"/>
    </source>
</evidence>
<dbReference type="InterPro" id="IPR022278">
    <property type="entry name" value="Pser_aminoTfrase"/>
</dbReference>
<dbReference type="Proteomes" id="UP001589758">
    <property type="component" value="Unassembled WGS sequence"/>
</dbReference>
<evidence type="ECO:0000256" key="2">
    <source>
        <dbReference type="ARBA" id="ARBA00006904"/>
    </source>
</evidence>
<feature type="binding site" evidence="11">
    <location>
        <position position="197"/>
    </location>
    <ligand>
        <name>pyridoxal 5'-phosphate</name>
        <dbReference type="ChEBI" id="CHEBI:597326"/>
    </ligand>
</feature>
<evidence type="ECO:0000259" key="13">
    <source>
        <dbReference type="PROSITE" id="PS50206"/>
    </source>
</evidence>
<dbReference type="GO" id="GO:0004648">
    <property type="term" value="F:O-phospho-L-serine:2-oxoglutarate aminotransferase activity"/>
    <property type="evidence" value="ECO:0007669"/>
    <property type="project" value="UniProtKB-EC"/>
</dbReference>
<feature type="binding site" evidence="11">
    <location>
        <begin position="76"/>
        <end position="77"/>
    </location>
    <ligand>
        <name>pyridoxal 5'-phosphate</name>
        <dbReference type="ChEBI" id="CHEBI:597326"/>
    </ligand>
</feature>
<evidence type="ECO:0000256" key="5">
    <source>
        <dbReference type="ARBA" id="ARBA00022679"/>
    </source>
</evidence>
<feature type="binding site" evidence="11">
    <location>
        <position position="102"/>
    </location>
    <ligand>
        <name>pyridoxal 5'-phosphate</name>
        <dbReference type="ChEBI" id="CHEBI:597326"/>
    </ligand>
</feature>
<keyword evidence="7 11" id="KW-0664">Pyridoxine biosynthesis</keyword>
<feature type="binding site" evidence="11">
    <location>
        <position position="154"/>
    </location>
    <ligand>
        <name>pyridoxal 5'-phosphate</name>
        <dbReference type="ChEBI" id="CHEBI:597326"/>
    </ligand>
</feature>
<dbReference type="InterPro" id="IPR015422">
    <property type="entry name" value="PyrdxlP-dep_Trfase_small"/>
</dbReference>
<evidence type="ECO:0000256" key="11">
    <source>
        <dbReference type="HAMAP-Rule" id="MF_00160"/>
    </source>
</evidence>
<dbReference type="RefSeq" id="WP_385876555.1">
    <property type="nucleotide sequence ID" value="NZ_JBHLXE010000048.1"/>
</dbReference>
<evidence type="ECO:0000256" key="7">
    <source>
        <dbReference type="ARBA" id="ARBA00023096"/>
    </source>
</evidence>
<keyword evidence="6 11" id="KW-0663">Pyridoxal phosphate</keyword>
<keyword evidence="11" id="KW-0963">Cytoplasm</keyword>
<evidence type="ECO:0000256" key="10">
    <source>
        <dbReference type="ARBA" id="ARBA00049007"/>
    </source>
</evidence>
<feature type="binding site" evidence="11">
    <location>
        <position position="42"/>
    </location>
    <ligand>
        <name>L-glutamate</name>
        <dbReference type="ChEBI" id="CHEBI:29985"/>
    </ligand>
</feature>
<comment type="subunit">
    <text evidence="11">Homodimer.</text>
</comment>
<comment type="subcellular location">
    <subcellularLocation>
        <location evidence="11">Cytoplasm</location>
    </subcellularLocation>
</comment>
<protein>
    <recommendedName>
        <fullName evidence="11">Phosphoserine aminotransferase</fullName>
        <ecNumber evidence="11">2.6.1.52</ecNumber>
    </recommendedName>
    <alternativeName>
        <fullName evidence="11">Phosphohydroxythreonine aminotransferase</fullName>
        <shortName evidence="11">PSAT</shortName>
    </alternativeName>
</protein>
<dbReference type="SUPFAM" id="SSF53383">
    <property type="entry name" value="PLP-dependent transferases"/>
    <property type="match status" value="1"/>
</dbReference>
<dbReference type="PANTHER" id="PTHR43247:SF1">
    <property type="entry name" value="PHOSPHOSERINE AMINOTRANSFERASE"/>
    <property type="match status" value="1"/>
</dbReference>
<feature type="binding site" evidence="11">
    <location>
        <position position="174"/>
    </location>
    <ligand>
        <name>pyridoxal 5'-phosphate</name>
        <dbReference type="ChEBI" id="CHEBI:597326"/>
    </ligand>
</feature>
<dbReference type="InterPro" id="IPR001763">
    <property type="entry name" value="Rhodanese-like_dom"/>
</dbReference>
<comment type="catalytic activity">
    <reaction evidence="10 11 12">
        <text>O-phospho-L-serine + 2-oxoglutarate = 3-phosphooxypyruvate + L-glutamate</text>
        <dbReference type="Rhea" id="RHEA:14329"/>
        <dbReference type="ChEBI" id="CHEBI:16810"/>
        <dbReference type="ChEBI" id="CHEBI:18110"/>
        <dbReference type="ChEBI" id="CHEBI:29985"/>
        <dbReference type="ChEBI" id="CHEBI:57524"/>
        <dbReference type="EC" id="2.6.1.52"/>
    </reaction>
</comment>
<dbReference type="CDD" id="cd00611">
    <property type="entry name" value="PSAT_like"/>
    <property type="match status" value="1"/>
</dbReference>
<keyword evidence="4 11" id="KW-0028">Amino-acid biosynthesis</keyword>
<dbReference type="EC" id="2.6.1.52" evidence="11"/>
<sequence>MKPVYNFSAGPAILPRDVLLKAQSELLDWKNQGTSVMEVSHRGKPFMDIAAKAEQDLRDLMNIPTNYKILFCQGGGRAQFAAVPLNLLGHKTTADYIDGGYWAHSAIEEATKYCKVNAININHIHPDGMKGVKAMKDWAVSDDSAFIHYCPNETIDGIAIHEAPDFGDKVVVADYSSSILSREIDVTRFGVIYAGAQKNIGPAGLTIVIIREDLLDRAHLHTPSVLNYQVLAKNDSMFNTPPTFAWYMTGLVFEWLKQQGGVKGMEARNDEKQALLYKTIDENDFYINQICAQNRSWMNVPFQLADNSLDALFLKEAEQEGLQALKGHRAVGGVRASIYNAMGLDGVKALCDFMNEFARKRG</sequence>
<keyword evidence="5 11" id="KW-0808">Transferase</keyword>
<dbReference type="InterPro" id="IPR015424">
    <property type="entry name" value="PyrdxlP-dep_Trfase"/>
</dbReference>
<dbReference type="InterPro" id="IPR020578">
    <property type="entry name" value="Aminotrans_V_PyrdxlP_BS"/>
</dbReference>
<comment type="pathway">
    <text evidence="11">Cofactor biosynthesis; pyridoxine 5'-phosphate biosynthesis; pyridoxine 5'-phosphate from D-erythrose 4-phosphate: step 3/5.</text>
</comment>
<dbReference type="NCBIfam" id="TIGR01364">
    <property type="entry name" value="serC_1"/>
    <property type="match status" value="1"/>
</dbReference>
<dbReference type="EMBL" id="JBHLXE010000048">
    <property type="protein sequence ID" value="MFC0179453.1"/>
    <property type="molecule type" value="Genomic_DNA"/>
</dbReference>
<dbReference type="InterPro" id="IPR015421">
    <property type="entry name" value="PyrdxlP-dep_Trfase_major"/>
</dbReference>
<dbReference type="PIRSF" id="PIRSF000525">
    <property type="entry name" value="SerC"/>
    <property type="match status" value="1"/>
</dbReference>
<dbReference type="Gene3D" id="3.40.640.10">
    <property type="entry name" value="Type I PLP-dependent aspartate aminotransferase-like (Major domain)"/>
    <property type="match status" value="1"/>
</dbReference>
<comment type="pathway">
    <text evidence="1 11 12">Amino-acid biosynthesis; L-serine biosynthesis; L-serine from 3-phospho-D-glycerate: step 2/3.</text>
</comment>
<name>A0ABV6C904_9GAMM</name>
<evidence type="ECO:0000313" key="14">
    <source>
        <dbReference type="EMBL" id="MFC0179453.1"/>
    </source>
</evidence>
<evidence type="ECO:0000313" key="15">
    <source>
        <dbReference type="Proteomes" id="UP001589758"/>
    </source>
</evidence>
<dbReference type="Gene3D" id="3.90.1150.10">
    <property type="entry name" value="Aspartate Aminotransferase, domain 1"/>
    <property type="match status" value="1"/>
</dbReference>
<comment type="cofactor">
    <cofactor evidence="11">
        <name>pyridoxal 5'-phosphate</name>
        <dbReference type="ChEBI" id="CHEBI:597326"/>
    </cofactor>
    <text evidence="11">Binds 1 pyridoxal phosphate per subunit.</text>
</comment>
<gene>
    <name evidence="11 14" type="primary">serC</name>
    <name evidence="14" type="ORF">ACFFIT_05000</name>
</gene>
<keyword evidence="3 11" id="KW-0032">Aminotransferase</keyword>
<feature type="domain" description="Rhodanese" evidence="13">
    <location>
        <begin position="69"/>
        <end position="113"/>
    </location>
</feature>
<organism evidence="14 15">
    <name type="scientific">Thorsellia kenyensis</name>
    <dbReference type="NCBI Taxonomy" id="1549888"/>
    <lineage>
        <taxon>Bacteria</taxon>
        <taxon>Pseudomonadati</taxon>
        <taxon>Pseudomonadota</taxon>
        <taxon>Gammaproteobacteria</taxon>
        <taxon>Enterobacterales</taxon>
        <taxon>Thorselliaceae</taxon>
        <taxon>Thorsellia</taxon>
    </lineage>
</organism>